<dbReference type="OrthoDB" id="504689at2759"/>
<dbReference type="FunFam" id="3.40.50.360:FF:000001">
    <property type="entry name" value="NAD(P)H dehydrogenase (Quinone) FQR1-like"/>
    <property type="match status" value="1"/>
</dbReference>
<dbReference type="InterPro" id="IPR005025">
    <property type="entry name" value="FMN_Rdtase-like_dom"/>
</dbReference>
<organism evidence="3 4">
    <name type="scientific">Smittium mucronatum</name>
    <dbReference type="NCBI Taxonomy" id="133383"/>
    <lineage>
        <taxon>Eukaryota</taxon>
        <taxon>Fungi</taxon>
        <taxon>Fungi incertae sedis</taxon>
        <taxon>Zoopagomycota</taxon>
        <taxon>Kickxellomycotina</taxon>
        <taxon>Harpellomycetes</taxon>
        <taxon>Harpellales</taxon>
        <taxon>Legeriomycetaceae</taxon>
        <taxon>Smittium</taxon>
    </lineage>
</organism>
<dbReference type="SUPFAM" id="SSF52218">
    <property type="entry name" value="Flavoproteins"/>
    <property type="match status" value="1"/>
</dbReference>
<dbReference type="Gene3D" id="3.40.50.360">
    <property type="match status" value="1"/>
</dbReference>
<dbReference type="GO" id="GO:0016020">
    <property type="term" value="C:membrane"/>
    <property type="evidence" value="ECO:0007669"/>
    <property type="project" value="TreeGrafter"/>
</dbReference>
<sequence length="203" mass="22113">MNKPTVFVVYYSMYGHLRAVADNIVEGLKSTGLVNIELRQFEETLSQEVLDKMHAPPKDASVPIFTLEDLKNGDAFLFGMPTRFGTMAAQVKTFFDSTGSLWIKKALVGKMAGVFVGTGSQSGGQESTTLTFLPILVGHGIIFVPMGYTHKNLFKSDEIVGGSAYGAGSFAANDGTRQVSEDEKELARHHGKSFSEIVAKYYN</sequence>
<comment type="caution">
    <text evidence="3">The sequence shown here is derived from an EMBL/GenBank/DDBJ whole genome shotgun (WGS) entry which is preliminary data.</text>
</comment>
<dbReference type="InterPro" id="IPR029039">
    <property type="entry name" value="Flavoprotein-like_sf"/>
</dbReference>
<gene>
    <name evidence="3" type="ORF">AYI68_g3104</name>
</gene>
<reference evidence="3 4" key="1">
    <citation type="journal article" date="2016" name="Mol. Biol. Evol.">
        <title>Genome-Wide Survey of Gut Fungi (Harpellales) Reveals the First Horizontally Transferred Ubiquitin Gene from a Mosquito Host.</title>
        <authorList>
            <person name="Wang Y."/>
            <person name="White M.M."/>
            <person name="Kvist S."/>
            <person name="Moncalvo J.M."/>
        </authorList>
    </citation>
    <scope>NUCLEOTIDE SEQUENCE [LARGE SCALE GENOMIC DNA]</scope>
    <source>
        <strain evidence="3 4">ALG-7-W6</strain>
    </source>
</reference>
<evidence type="ECO:0000256" key="1">
    <source>
        <dbReference type="ARBA" id="ARBA00006961"/>
    </source>
</evidence>
<comment type="similarity">
    <text evidence="1">Belongs to the WrbA family.</text>
</comment>
<dbReference type="NCBIfam" id="NF002999">
    <property type="entry name" value="PRK03767.1"/>
    <property type="match status" value="1"/>
</dbReference>
<dbReference type="PANTHER" id="PTHR30546:SF23">
    <property type="entry name" value="FLAVOPROTEIN-LIKE PROTEIN YCP4-RELATED"/>
    <property type="match status" value="1"/>
</dbReference>
<dbReference type="GO" id="GO:0010181">
    <property type="term" value="F:FMN binding"/>
    <property type="evidence" value="ECO:0007669"/>
    <property type="project" value="InterPro"/>
</dbReference>
<dbReference type="InterPro" id="IPR010089">
    <property type="entry name" value="Flavoprotein_WrbA-like"/>
</dbReference>
<dbReference type="EMBL" id="LSSL01001259">
    <property type="protein sequence ID" value="OLY82767.1"/>
    <property type="molecule type" value="Genomic_DNA"/>
</dbReference>
<dbReference type="Pfam" id="PF03358">
    <property type="entry name" value="FMN_red"/>
    <property type="match status" value="1"/>
</dbReference>
<dbReference type="AlphaFoldDB" id="A0A1R0H0V2"/>
<dbReference type="NCBIfam" id="TIGR01755">
    <property type="entry name" value="flav_wrbA"/>
    <property type="match status" value="1"/>
</dbReference>
<evidence type="ECO:0000313" key="4">
    <source>
        <dbReference type="Proteomes" id="UP000187455"/>
    </source>
</evidence>
<evidence type="ECO:0000313" key="3">
    <source>
        <dbReference type="EMBL" id="OLY82767.1"/>
    </source>
</evidence>
<dbReference type="Proteomes" id="UP000187455">
    <property type="component" value="Unassembled WGS sequence"/>
</dbReference>
<dbReference type="PROSITE" id="PS50902">
    <property type="entry name" value="FLAVODOXIN_LIKE"/>
    <property type="match status" value="1"/>
</dbReference>
<protein>
    <submittedName>
        <fullName evidence="3">Minor allergen Alt a 7</fullName>
    </submittedName>
</protein>
<proteinExistence type="inferred from homology"/>
<dbReference type="GO" id="GO:0003955">
    <property type="term" value="F:NAD(P)H dehydrogenase (quinone) activity"/>
    <property type="evidence" value="ECO:0007669"/>
    <property type="project" value="InterPro"/>
</dbReference>
<dbReference type="STRING" id="133383.A0A1R0H0V2"/>
<evidence type="ECO:0000259" key="2">
    <source>
        <dbReference type="PROSITE" id="PS50902"/>
    </source>
</evidence>
<accession>A0A1R0H0V2</accession>
<feature type="domain" description="Flavodoxin-like" evidence="2">
    <location>
        <begin position="6"/>
        <end position="194"/>
    </location>
</feature>
<keyword evidence="4" id="KW-1185">Reference proteome</keyword>
<dbReference type="PANTHER" id="PTHR30546">
    <property type="entry name" value="FLAVODOXIN-RELATED PROTEIN WRBA-RELATED"/>
    <property type="match status" value="1"/>
</dbReference>
<dbReference type="InterPro" id="IPR008254">
    <property type="entry name" value="Flavodoxin/NO_synth"/>
</dbReference>
<name>A0A1R0H0V2_9FUNG</name>